<dbReference type="EMBL" id="CM055764">
    <property type="protein sequence ID" value="KAJ7984509.1"/>
    <property type="molecule type" value="Genomic_DNA"/>
</dbReference>
<accession>A0ACC2EZH8</accession>
<protein>
    <submittedName>
        <fullName evidence="1">Uncharacterized protein</fullName>
    </submittedName>
</protein>
<dbReference type="Proteomes" id="UP001157502">
    <property type="component" value="Chromosome 37"/>
</dbReference>
<reference evidence="1" key="1">
    <citation type="submission" date="2021-05" db="EMBL/GenBank/DDBJ databases">
        <authorList>
            <person name="Pan Q."/>
            <person name="Jouanno E."/>
            <person name="Zahm M."/>
            <person name="Klopp C."/>
            <person name="Cabau C."/>
            <person name="Louis A."/>
            <person name="Berthelot C."/>
            <person name="Parey E."/>
            <person name="Roest Crollius H."/>
            <person name="Montfort J."/>
            <person name="Robinson-Rechavi M."/>
            <person name="Bouchez O."/>
            <person name="Lampietro C."/>
            <person name="Lopez Roques C."/>
            <person name="Donnadieu C."/>
            <person name="Postlethwait J."/>
            <person name="Bobe J."/>
            <person name="Dillon D."/>
            <person name="Chandos A."/>
            <person name="von Hippel F."/>
            <person name="Guiguen Y."/>
        </authorList>
    </citation>
    <scope>NUCLEOTIDE SEQUENCE</scope>
    <source>
        <strain evidence="1">YG-Jan2019</strain>
    </source>
</reference>
<name>A0ACC2EZH8_DALPE</name>
<evidence type="ECO:0000313" key="1">
    <source>
        <dbReference type="EMBL" id="KAJ7984509.1"/>
    </source>
</evidence>
<comment type="caution">
    <text evidence="1">The sequence shown here is derived from an EMBL/GenBank/DDBJ whole genome shotgun (WGS) entry which is preliminary data.</text>
</comment>
<organism evidence="1 2">
    <name type="scientific">Dallia pectoralis</name>
    <name type="common">Alaska blackfish</name>
    <dbReference type="NCBI Taxonomy" id="75939"/>
    <lineage>
        <taxon>Eukaryota</taxon>
        <taxon>Metazoa</taxon>
        <taxon>Chordata</taxon>
        <taxon>Craniata</taxon>
        <taxon>Vertebrata</taxon>
        <taxon>Euteleostomi</taxon>
        <taxon>Actinopterygii</taxon>
        <taxon>Neopterygii</taxon>
        <taxon>Teleostei</taxon>
        <taxon>Protacanthopterygii</taxon>
        <taxon>Esociformes</taxon>
        <taxon>Umbridae</taxon>
        <taxon>Dallia</taxon>
    </lineage>
</organism>
<sequence length="304" mass="33252">MLCSTALASVHMFPFLTEPRETNPKSPAASRPAVEEEVSQGAQSSQDRRGSTGDERRDENEAGEGAEVEVAGGQRRMAVQRLVTAAVAVALLSLVLNNVAAFTPSWVLQALEDGRKRSVGLWRMCPIVVGGERGWDETVVGRRGQGPQTLCEALGWGSEYVGYQESRSSVKLQFDMMRACNLMATVALAAGQLIFLLGLMELPLVTQDSQWWEEAIAALFQLASFVLVIGLVTFYRIGPYTHLSYSCYVDIAACLLATLAAAMLIWNILHRRDDCLTPRVIVISRSLASNIHPCNDNNYVESPC</sequence>
<proteinExistence type="predicted"/>
<evidence type="ECO:0000313" key="2">
    <source>
        <dbReference type="Proteomes" id="UP001157502"/>
    </source>
</evidence>
<gene>
    <name evidence="1" type="ORF">DPEC_G00355550</name>
</gene>
<keyword evidence="2" id="KW-1185">Reference proteome</keyword>